<dbReference type="EMBL" id="BFEA01000762">
    <property type="protein sequence ID" value="GBG89797.1"/>
    <property type="molecule type" value="Genomic_DNA"/>
</dbReference>
<dbReference type="AlphaFoldDB" id="A0A388M5E0"/>
<sequence length="160" mass="17844">MSFLTERALDDHMLAAHGDISAIRQVCHSRLSSDLLRLAQFFCTTGVYAAAEFHFTSHRQAIVLAEALAVRRLSASGVSHVSTVVIFSGDISAINPLRHTAIRTSLREWGQQLATEWNQWLTCHDDNLVPADDIDVGGLQTSRHEPAVMLRELILFQRPQ</sequence>
<dbReference type="Gramene" id="GBG89797">
    <property type="protein sequence ID" value="GBG89797"/>
    <property type="gene ID" value="CBR_g49648"/>
</dbReference>
<comment type="caution">
    <text evidence="1">The sequence shown here is derived from an EMBL/GenBank/DDBJ whole genome shotgun (WGS) entry which is preliminary data.</text>
</comment>
<proteinExistence type="predicted"/>
<dbReference type="Proteomes" id="UP000265515">
    <property type="component" value="Unassembled WGS sequence"/>
</dbReference>
<protein>
    <submittedName>
        <fullName evidence="1">Uncharacterized protein</fullName>
    </submittedName>
</protein>
<name>A0A388M5E0_CHABU</name>
<accession>A0A388M5E0</accession>
<evidence type="ECO:0000313" key="1">
    <source>
        <dbReference type="EMBL" id="GBG89797.1"/>
    </source>
</evidence>
<keyword evidence="2" id="KW-1185">Reference proteome</keyword>
<evidence type="ECO:0000313" key="2">
    <source>
        <dbReference type="Proteomes" id="UP000265515"/>
    </source>
</evidence>
<organism evidence="1 2">
    <name type="scientific">Chara braunii</name>
    <name type="common">Braun's stonewort</name>
    <dbReference type="NCBI Taxonomy" id="69332"/>
    <lineage>
        <taxon>Eukaryota</taxon>
        <taxon>Viridiplantae</taxon>
        <taxon>Streptophyta</taxon>
        <taxon>Charophyceae</taxon>
        <taxon>Charales</taxon>
        <taxon>Characeae</taxon>
        <taxon>Chara</taxon>
    </lineage>
</organism>
<gene>
    <name evidence="1" type="ORF">CBR_g49648</name>
</gene>
<reference evidence="1 2" key="1">
    <citation type="journal article" date="2018" name="Cell">
        <title>The Chara Genome: Secondary Complexity and Implications for Plant Terrestrialization.</title>
        <authorList>
            <person name="Nishiyama T."/>
            <person name="Sakayama H."/>
            <person name="Vries J.D."/>
            <person name="Buschmann H."/>
            <person name="Saint-Marcoux D."/>
            <person name="Ullrich K.K."/>
            <person name="Haas F.B."/>
            <person name="Vanderstraeten L."/>
            <person name="Becker D."/>
            <person name="Lang D."/>
            <person name="Vosolsobe S."/>
            <person name="Rombauts S."/>
            <person name="Wilhelmsson P.K.I."/>
            <person name="Janitza P."/>
            <person name="Kern R."/>
            <person name="Heyl A."/>
            <person name="Rumpler F."/>
            <person name="Villalobos L.I.A.C."/>
            <person name="Clay J.M."/>
            <person name="Skokan R."/>
            <person name="Toyoda A."/>
            <person name="Suzuki Y."/>
            <person name="Kagoshima H."/>
            <person name="Schijlen E."/>
            <person name="Tajeshwar N."/>
            <person name="Catarino B."/>
            <person name="Hetherington A.J."/>
            <person name="Saltykova A."/>
            <person name="Bonnot C."/>
            <person name="Breuninger H."/>
            <person name="Symeonidi A."/>
            <person name="Radhakrishnan G.V."/>
            <person name="Van Nieuwerburgh F."/>
            <person name="Deforce D."/>
            <person name="Chang C."/>
            <person name="Karol K.G."/>
            <person name="Hedrich R."/>
            <person name="Ulvskov P."/>
            <person name="Glockner G."/>
            <person name="Delwiche C.F."/>
            <person name="Petrasek J."/>
            <person name="Van de Peer Y."/>
            <person name="Friml J."/>
            <person name="Beilby M."/>
            <person name="Dolan L."/>
            <person name="Kohara Y."/>
            <person name="Sugano S."/>
            <person name="Fujiyama A."/>
            <person name="Delaux P.-M."/>
            <person name="Quint M."/>
            <person name="TheiBen G."/>
            <person name="Hagemann M."/>
            <person name="Harholt J."/>
            <person name="Dunand C."/>
            <person name="Zachgo S."/>
            <person name="Langdale J."/>
            <person name="Maumus F."/>
            <person name="Straeten D.V.D."/>
            <person name="Gould S.B."/>
            <person name="Rensing S.A."/>
        </authorList>
    </citation>
    <scope>NUCLEOTIDE SEQUENCE [LARGE SCALE GENOMIC DNA]</scope>
    <source>
        <strain evidence="1 2">S276</strain>
    </source>
</reference>